<dbReference type="HOGENOM" id="CLU_2058080_0_0_0"/>
<proteinExistence type="predicted"/>
<gene>
    <name evidence="1" type="ordered locus">AciX8_1813</name>
</gene>
<evidence type="ECO:0000313" key="1">
    <source>
        <dbReference type="EMBL" id="AEU36150.1"/>
    </source>
</evidence>
<accession>G8NR72</accession>
<dbReference type="KEGG" id="gma:AciX8_1813"/>
<dbReference type="RefSeq" id="WP_014265029.1">
    <property type="nucleotide sequence ID" value="NC_016631.1"/>
</dbReference>
<protein>
    <submittedName>
        <fullName evidence="1">Uncharacterized protein</fullName>
    </submittedName>
</protein>
<evidence type="ECO:0000313" key="2">
    <source>
        <dbReference type="Proteomes" id="UP000007113"/>
    </source>
</evidence>
<dbReference type="Proteomes" id="UP000007113">
    <property type="component" value="Chromosome"/>
</dbReference>
<dbReference type="STRING" id="682795.AciX8_1813"/>
<dbReference type="EMBL" id="CP003130">
    <property type="protein sequence ID" value="AEU36150.1"/>
    <property type="molecule type" value="Genomic_DNA"/>
</dbReference>
<dbReference type="OrthoDB" id="7026240at2"/>
<keyword evidence="2" id="KW-1185">Reference proteome</keyword>
<dbReference type="eggNOG" id="ENOG50335WK">
    <property type="taxonomic scope" value="Bacteria"/>
</dbReference>
<sequence>MTNLNVRQAMFPYGMEKNPDGSWTFFNRKYKTLGTITDGWSEWNDPLHKMFITGLGPSTLAKLDCHGLGTSDRIYFYNDGSNPEISSANMDAYLKKLRILIGLQVKDR</sequence>
<organism evidence="1 2">
    <name type="scientific">Granulicella mallensis (strain ATCC BAA-1857 / DSM 23137 / MP5ACTX8)</name>
    <dbReference type="NCBI Taxonomy" id="682795"/>
    <lineage>
        <taxon>Bacteria</taxon>
        <taxon>Pseudomonadati</taxon>
        <taxon>Acidobacteriota</taxon>
        <taxon>Terriglobia</taxon>
        <taxon>Terriglobales</taxon>
        <taxon>Acidobacteriaceae</taxon>
        <taxon>Granulicella</taxon>
    </lineage>
</organism>
<name>G8NR72_GRAMM</name>
<reference evidence="1 2" key="1">
    <citation type="submission" date="2011-11" db="EMBL/GenBank/DDBJ databases">
        <title>Complete sequence of Granulicella mallensis MP5ACTX8.</title>
        <authorList>
            <consortium name="US DOE Joint Genome Institute"/>
            <person name="Lucas S."/>
            <person name="Copeland A."/>
            <person name="Lapidus A."/>
            <person name="Cheng J.-F."/>
            <person name="Goodwin L."/>
            <person name="Pitluck S."/>
            <person name="Peters L."/>
            <person name="Lu M."/>
            <person name="Detter J.C."/>
            <person name="Han C."/>
            <person name="Tapia R."/>
            <person name="Land M."/>
            <person name="Hauser L."/>
            <person name="Kyrpides N."/>
            <person name="Ivanova N."/>
            <person name="Mikhailova N."/>
            <person name="Pagani I."/>
            <person name="Rawat S."/>
            <person name="Mannisto M."/>
            <person name="Haggblom M."/>
            <person name="Woyke T."/>
        </authorList>
    </citation>
    <scope>NUCLEOTIDE SEQUENCE [LARGE SCALE GENOMIC DNA]</scope>
    <source>
        <strain evidence="2">ATCC BAA-1857 / DSM 23137 / MP5ACTX8</strain>
    </source>
</reference>
<dbReference type="AlphaFoldDB" id="G8NR72"/>